<organism evidence="1">
    <name type="scientific">freshwater metagenome</name>
    <dbReference type="NCBI Taxonomy" id="449393"/>
    <lineage>
        <taxon>unclassified sequences</taxon>
        <taxon>metagenomes</taxon>
        <taxon>ecological metagenomes</taxon>
    </lineage>
</organism>
<name>A0A6J7I1J0_9ZZZZ</name>
<dbReference type="AlphaFoldDB" id="A0A6J7I1J0"/>
<proteinExistence type="predicted"/>
<protein>
    <submittedName>
        <fullName evidence="1">Unannotated protein</fullName>
    </submittedName>
</protein>
<reference evidence="1" key="1">
    <citation type="submission" date="2020-05" db="EMBL/GenBank/DDBJ databases">
        <authorList>
            <person name="Chiriac C."/>
            <person name="Salcher M."/>
            <person name="Ghai R."/>
            <person name="Kavagutti S V."/>
        </authorList>
    </citation>
    <scope>NUCLEOTIDE SEQUENCE</scope>
</reference>
<evidence type="ECO:0000313" key="1">
    <source>
        <dbReference type="EMBL" id="CAB4924591.1"/>
    </source>
</evidence>
<dbReference type="NCBIfam" id="TIGR01558">
    <property type="entry name" value="sm_term_P27"/>
    <property type="match status" value="1"/>
</dbReference>
<sequence length="136" mass="14540">MTELAAGTSVAPPASLPKGAKAAWLEIVDALSELPILGRVDSVALEALSLVIARWREAEARIEADGLFLEHPNGHVYAHPAVKVAERAQAEFVKWSAKFGLTPKDRVGLGIDVMAAQAMQSRIESRIGPSPRRHGA</sequence>
<dbReference type="Pfam" id="PF05119">
    <property type="entry name" value="Terminase_4"/>
    <property type="match status" value="1"/>
</dbReference>
<gene>
    <name evidence="1" type="ORF">UFOPK3674_00767</name>
</gene>
<accession>A0A6J7I1J0</accession>
<dbReference type="EMBL" id="CAFBMX010000003">
    <property type="protein sequence ID" value="CAB4924591.1"/>
    <property type="molecule type" value="Genomic_DNA"/>
</dbReference>
<dbReference type="InterPro" id="IPR006448">
    <property type="entry name" value="Phage_term_ssu_P27"/>
</dbReference>